<feature type="transmembrane region" description="Helical" evidence="7">
    <location>
        <begin position="89"/>
        <end position="110"/>
    </location>
</feature>
<dbReference type="RefSeq" id="WP_130432712.1">
    <property type="nucleotide sequence ID" value="NZ_SGXF01000001.1"/>
</dbReference>
<dbReference type="PROSITE" id="PS50928">
    <property type="entry name" value="ABC_TM1"/>
    <property type="match status" value="1"/>
</dbReference>
<proteinExistence type="inferred from homology"/>
<dbReference type="OrthoDB" id="1936922at2"/>
<dbReference type="PANTHER" id="PTHR30193:SF1">
    <property type="entry name" value="ABC TRANSPORTER PERMEASE PROTEIN YESP-RELATED"/>
    <property type="match status" value="1"/>
</dbReference>
<feature type="transmembrane region" description="Helical" evidence="7">
    <location>
        <begin position="122"/>
        <end position="140"/>
    </location>
</feature>
<evidence type="ECO:0000256" key="6">
    <source>
        <dbReference type="ARBA" id="ARBA00023136"/>
    </source>
</evidence>
<evidence type="ECO:0000256" key="1">
    <source>
        <dbReference type="ARBA" id="ARBA00004651"/>
    </source>
</evidence>
<dbReference type="AlphaFoldDB" id="A0A4Q7PN75"/>
<feature type="transmembrane region" description="Helical" evidence="7">
    <location>
        <begin position="276"/>
        <end position="299"/>
    </location>
</feature>
<dbReference type="Pfam" id="PF00528">
    <property type="entry name" value="BPD_transp_1"/>
    <property type="match status" value="1"/>
</dbReference>
<dbReference type="Gene3D" id="1.10.3720.10">
    <property type="entry name" value="MetI-like"/>
    <property type="match status" value="1"/>
</dbReference>
<reference evidence="9 10" key="1">
    <citation type="submission" date="2019-02" db="EMBL/GenBank/DDBJ databases">
        <title>Genomic Encyclopedia of Type Strains, Phase IV (KMG-IV): sequencing the most valuable type-strain genomes for metagenomic binning, comparative biology and taxonomic classification.</title>
        <authorList>
            <person name="Goeker M."/>
        </authorList>
    </citation>
    <scope>NUCLEOTIDE SEQUENCE [LARGE SCALE GENOMIC DNA]</scope>
    <source>
        <strain evidence="9 10">DSM 29486</strain>
    </source>
</reference>
<name>A0A4Q7PN75_9FIRM</name>
<evidence type="ECO:0000313" key="10">
    <source>
        <dbReference type="Proteomes" id="UP000292927"/>
    </source>
</evidence>
<evidence type="ECO:0000259" key="8">
    <source>
        <dbReference type="PROSITE" id="PS50928"/>
    </source>
</evidence>
<evidence type="ECO:0000256" key="7">
    <source>
        <dbReference type="RuleBase" id="RU363032"/>
    </source>
</evidence>
<evidence type="ECO:0000256" key="5">
    <source>
        <dbReference type="ARBA" id="ARBA00022989"/>
    </source>
</evidence>
<dbReference type="InterPro" id="IPR051393">
    <property type="entry name" value="ABC_transporter_permease"/>
</dbReference>
<comment type="caution">
    <text evidence="9">The sequence shown here is derived from an EMBL/GenBank/DDBJ whole genome shotgun (WGS) entry which is preliminary data.</text>
</comment>
<dbReference type="SUPFAM" id="SSF161098">
    <property type="entry name" value="MetI-like"/>
    <property type="match status" value="1"/>
</dbReference>
<keyword evidence="3" id="KW-1003">Cell membrane</keyword>
<dbReference type="EMBL" id="SGXF01000001">
    <property type="protein sequence ID" value="RZT02382.1"/>
    <property type="molecule type" value="Genomic_DNA"/>
</dbReference>
<dbReference type="CDD" id="cd06261">
    <property type="entry name" value="TM_PBP2"/>
    <property type="match status" value="1"/>
</dbReference>
<evidence type="ECO:0000256" key="4">
    <source>
        <dbReference type="ARBA" id="ARBA00022692"/>
    </source>
</evidence>
<accession>A0A4Q7PN75</accession>
<dbReference type="PANTHER" id="PTHR30193">
    <property type="entry name" value="ABC TRANSPORTER PERMEASE PROTEIN"/>
    <property type="match status" value="1"/>
</dbReference>
<feature type="transmembrane region" description="Helical" evidence="7">
    <location>
        <begin position="25"/>
        <end position="54"/>
    </location>
</feature>
<dbReference type="InterPro" id="IPR035906">
    <property type="entry name" value="MetI-like_sf"/>
</dbReference>
<comment type="similarity">
    <text evidence="7">Belongs to the binding-protein-dependent transport system permease family.</text>
</comment>
<sequence length="326" mass="37104">MSAETKPAKQKDIRIKRHWYDNEGLAGYIFIGPWLLGFMLFMLIPILLSIYFAFAKYDLLSPPEWAGLQNFINLFTKDRLFYQALKVTFSFALISVPLRLIFALFVAMILNRKSKMIAFYRAAYYLPSIIGGSVAVSVLWRTIWSQDGVINGILGLFGIESTISYIGDIHWAFWTIVILYVWQFGSSMLIFLSGLKQIPTTYYEAATMDGAGKMRCFFKITLPMLSPVILFNLVMQIINGFMVFTQAQIITQGGPNNRTLMYVLYLYNSSFKYNKFGYAAAQAWILLAIVGFFTAIIFITSKSWVFSEADDGDKPKKKKKKGVKAA</sequence>
<dbReference type="Proteomes" id="UP000292927">
    <property type="component" value="Unassembled WGS sequence"/>
</dbReference>
<gene>
    <name evidence="9" type="ORF">EV209_0495</name>
</gene>
<feature type="domain" description="ABC transmembrane type-1" evidence="8">
    <location>
        <begin position="85"/>
        <end position="297"/>
    </location>
</feature>
<organism evidence="9 10">
    <name type="scientific">Cuneatibacter caecimuris</name>
    <dbReference type="NCBI Taxonomy" id="1796618"/>
    <lineage>
        <taxon>Bacteria</taxon>
        <taxon>Bacillati</taxon>
        <taxon>Bacillota</taxon>
        <taxon>Clostridia</taxon>
        <taxon>Lachnospirales</taxon>
        <taxon>Lachnospiraceae</taxon>
        <taxon>Cuneatibacter</taxon>
    </lineage>
</organism>
<keyword evidence="10" id="KW-1185">Reference proteome</keyword>
<dbReference type="GO" id="GO:0055085">
    <property type="term" value="P:transmembrane transport"/>
    <property type="evidence" value="ECO:0007669"/>
    <property type="project" value="InterPro"/>
</dbReference>
<feature type="transmembrane region" description="Helical" evidence="7">
    <location>
        <begin position="216"/>
        <end position="238"/>
    </location>
</feature>
<evidence type="ECO:0000256" key="3">
    <source>
        <dbReference type="ARBA" id="ARBA00022475"/>
    </source>
</evidence>
<dbReference type="InterPro" id="IPR000515">
    <property type="entry name" value="MetI-like"/>
</dbReference>
<evidence type="ECO:0000313" key="9">
    <source>
        <dbReference type="EMBL" id="RZT02382.1"/>
    </source>
</evidence>
<evidence type="ECO:0000256" key="2">
    <source>
        <dbReference type="ARBA" id="ARBA00022448"/>
    </source>
</evidence>
<keyword evidence="5 7" id="KW-1133">Transmembrane helix</keyword>
<dbReference type="GO" id="GO:0005886">
    <property type="term" value="C:plasma membrane"/>
    <property type="evidence" value="ECO:0007669"/>
    <property type="project" value="UniProtKB-SubCell"/>
</dbReference>
<protein>
    <submittedName>
        <fullName evidence="9">Multiple sugar transport system permease protein</fullName>
    </submittedName>
</protein>
<feature type="transmembrane region" description="Helical" evidence="7">
    <location>
        <begin position="171"/>
        <end position="195"/>
    </location>
</feature>
<keyword evidence="2 7" id="KW-0813">Transport</keyword>
<keyword evidence="9" id="KW-0762">Sugar transport</keyword>
<keyword evidence="6 7" id="KW-0472">Membrane</keyword>
<comment type="subcellular location">
    <subcellularLocation>
        <location evidence="1 7">Cell membrane</location>
        <topology evidence="1 7">Multi-pass membrane protein</topology>
    </subcellularLocation>
</comment>
<keyword evidence="4 7" id="KW-0812">Transmembrane</keyword>